<evidence type="ECO:0000313" key="3">
    <source>
        <dbReference type="EMBL" id="CAH0099285.1"/>
    </source>
</evidence>
<gene>
    <name evidence="3" type="ORF">DGAL_LOCUS1411</name>
</gene>
<keyword evidence="4" id="KW-1185">Reference proteome</keyword>
<keyword evidence="1 2" id="KW-0193">Cuticle</keyword>
<protein>
    <recommendedName>
        <fullName evidence="5">Cuticle protein</fullName>
    </recommendedName>
</protein>
<dbReference type="InterPro" id="IPR000618">
    <property type="entry name" value="Insect_cuticle"/>
</dbReference>
<dbReference type="OrthoDB" id="6423516at2759"/>
<accession>A0A8J2RD50</accession>
<evidence type="ECO:0000313" key="4">
    <source>
        <dbReference type="Proteomes" id="UP000789390"/>
    </source>
</evidence>
<dbReference type="PROSITE" id="PS51155">
    <property type="entry name" value="CHIT_BIND_RR_2"/>
    <property type="match status" value="1"/>
</dbReference>
<comment type="caution">
    <text evidence="3">The sequence shown here is derived from an EMBL/GenBank/DDBJ whole genome shotgun (WGS) entry which is preliminary data.</text>
</comment>
<dbReference type="GO" id="GO:0042302">
    <property type="term" value="F:structural constituent of cuticle"/>
    <property type="evidence" value="ECO:0007669"/>
    <property type="project" value="UniProtKB-UniRule"/>
</dbReference>
<reference evidence="3" key="1">
    <citation type="submission" date="2021-11" db="EMBL/GenBank/DDBJ databases">
        <authorList>
            <person name="Schell T."/>
        </authorList>
    </citation>
    <scope>NUCLEOTIDE SEQUENCE</scope>
    <source>
        <strain evidence="3">M5</strain>
    </source>
</reference>
<dbReference type="GO" id="GO:0005615">
    <property type="term" value="C:extracellular space"/>
    <property type="evidence" value="ECO:0007669"/>
    <property type="project" value="TreeGrafter"/>
</dbReference>
<dbReference type="Pfam" id="PF00379">
    <property type="entry name" value="Chitin_bind_4"/>
    <property type="match status" value="1"/>
</dbReference>
<dbReference type="PROSITE" id="PS00233">
    <property type="entry name" value="CHIT_BIND_RR_1"/>
    <property type="match status" value="1"/>
</dbReference>
<dbReference type="InterPro" id="IPR051217">
    <property type="entry name" value="Insect_Cuticle_Struc_Prot"/>
</dbReference>
<dbReference type="PANTHER" id="PTHR12236">
    <property type="entry name" value="STRUCTURAL CONTITUENT OF CUTICLE"/>
    <property type="match status" value="1"/>
</dbReference>
<evidence type="ECO:0008006" key="5">
    <source>
        <dbReference type="Google" id="ProtNLM"/>
    </source>
</evidence>
<sequence length="116" mass="13321">MKTTRYDEAKYETAEPYDFTWAVKHDATYNDFDHSEKSDGKVTNGVYRVQLPDGRTQIVTYRADNYGYNADVKYTGEAKYPDKPTYSAPVYTAPAYKAPVYVATPVYKTPMVQPEY</sequence>
<proteinExistence type="predicted"/>
<evidence type="ECO:0000256" key="1">
    <source>
        <dbReference type="ARBA" id="ARBA00022460"/>
    </source>
</evidence>
<evidence type="ECO:0000256" key="2">
    <source>
        <dbReference type="PROSITE-ProRule" id="PRU00497"/>
    </source>
</evidence>
<dbReference type="Proteomes" id="UP000789390">
    <property type="component" value="Unassembled WGS sequence"/>
</dbReference>
<name>A0A8J2RD50_9CRUS</name>
<organism evidence="3 4">
    <name type="scientific">Daphnia galeata</name>
    <dbReference type="NCBI Taxonomy" id="27404"/>
    <lineage>
        <taxon>Eukaryota</taxon>
        <taxon>Metazoa</taxon>
        <taxon>Ecdysozoa</taxon>
        <taxon>Arthropoda</taxon>
        <taxon>Crustacea</taxon>
        <taxon>Branchiopoda</taxon>
        <taxon>Diplostraca</taxon>
        <taxon>Cladocera</taxon>
        <taxon>Anomopoda</taxon>
        <taxon>Daphniidae</taxon>
        <taxon>Daphnia</taxon>
    </lineage>
</organism>
<dbReference type="AlphaFoldDB" id="A0A8J2RD50"/>
<dbReference type="EMBL" id="CAKKLH010000016">
    <property type="protein sequence ID" value="CAH0099285.1"/>
    <property type="molecule type" value="Genomic_DNA"/>
</dbReference>
<dbReference type="GO" id="GO:0031012">
    <property type="term" value="C:extracellular matrix"/>
    <property type="evidence" value="ECO:0007669"/>
    <property type="project" value="TreeGrafter"/>
</dbReference>
<dbReference type="InterPro" id="IPR031311">
    <property type="entry name" value="CHIT_BIND_RR_consensus"/>
</dbReference>
<dbReference type="PANTHER" id="PTHR12236:SF79">
    <property type="entry name" value="CUTICULAR PROTEIN 50CB-RELATED"/>
    <property type="match status" value="1"/>
</dbReference>